<comment type="similarity">
    <text evidence="8">In the C-terminal section; belongs to the anthranilate phosphoribosyltransferase family.</text>
</comment>
<protein>
    <recommendedName>
        <fullName evidence="9">Anthranilate phosphoribosyltransferase</fullName>
        <ecNumber evidence="9">2.4.2.18</ecNumber>
    </recommendedName>
</protein>
<dbReference type="UniPathway" id="UPA00035">
    <property type="reaction ID" value="UER00041"/>
</dbReference>
<evidence type="ECO:0000313" key="13">
    <source>
        <dbReference type="Proteomes" id="UP000295066"/>
    </source>
</evidence>
<feature type="binding site" evidence="9">
    <location>
        <position position="225"/>
    </location>
    <ligand>
        <name>Mg(2+)</name>
        <dbReference type="ChEBI" id="CHEBI:18420"/>
        <label>1</label>
    </ligand>
</feature>
<evidence type="ECO:0000256" key="6">
    <source>
        <dbReference type="ARBA" id="ARBA00023141"/>
    </source>
</evidence>
<evidence type="ECO:0000256" key="8">
    <source>
        <dbReference type="ARBA" id="ARBA00061188"/>
    </source>
</evidence>
<evidence type="ECO:0000313" key="12">
    <source>
        <dbReference type="EMBL" id="TDY60907.1"/>
    </source>
</evidence>
<dbReference type="InterPro" id="IPR036320">
    <property type="entry name" value="Glycosyl_Trfase_fam3_N_dom_sf"/>
</dbReference>
<comment type="subunit">
    <text evidence="9">Homodimer.</text>
</comment>
<evidence type="ECO:0000259" key="11">
    <source>
        <dbReference type="Pfam" id="PF02885"/>
    </source>
</evidence>
<feature type="binding site" evidence="9">
    <location>
        <begin position="83"/>
        <end position="84"/>
    </location>
    <ligand>
        <name>5-phospho-alpha-D-ribose 1-diphosphate</name>
        <dbReference type="ChEBI" id="CHEBI:58017"/>
    </ligand>
</feature>
<dbReference type="PANTHER" id="PTHR43285:SF2">
    <property type="entry name" value="ANTHRANILATE PHOSPHORIBOSYLTRANSFERASE"/>
    <property type="match status" value="1"/>
</dbReference>
<keyword evidence="2 9" id="KW-0028">Amino-acid biosynthesis</keyword>
<dbReference type="GO" id="GO:0000287">
    <property type="term" value="F:magnesium ion binding"/>
    <property type="evidence" value="ECO:0007669"/>
    <property type="project" value="UniProtKB-UniRule"/>
</dbReference>
<evidence type="ECO:0000256" key="5">
    <source>
        <dbReference type="ARBA" id="ARBA00022822"/>
    </source>
</evidence>
<feature type="binding site" evidence="9">
    <location>
        <position position="88"/>
    </location>
    <ligand>
        <name>5-phospho-alpha-D-ribose 1-diphosphate</name>
        <dbReference type="ChEBI" id="CHEBI:58017"/>
    </ligand>
</feature>
<keyword evidence="9" id="KW-0479">Metal-binding</keyword>
<dbReference type="SUPFAM" id="SSF47648">
    <property type="entry name" value="Nucleoside phosphorylase/phosphoribosyltransferase N-terminal domain"/>
    <property type="match status" value="1"/>
</dbReference>
<evidence type="ECO:0000256" key="3">
    <source>
        <dbReference type="ARBA" id="ARBA00022676"/>
    </source>
</evidence>
<feature type="binding site" evidence="9">
    <location>
        <position position="224"/>
    </location>
    <ligand>
        <name>Mg(2+)</name>
        <dbReference type="ChEBI" id="CHEBI:18420"/>
        <label>2</label>
    </ligand>
</feature>
<name>A0A4R8MA02_9BACT</name>
<keyword evidence="3 9" id="KW-0328">Glycosyltransferase</keyword>
<feature type="binding site" evidence="9">
    <location>
        <position position="80"/>
    </location>
    <ligand>
        <name>anthranilate</name>
        <dbReference type="ChEBI" id="CHEBI:16567"/>
        <label>1</label>
    </ligand>
</feature>
<dbReference type="Proteomes" id="UP000295066">
    <property type="component" value="Unassembled WGS sequence"/>
</dbReference>
<dbReference type="EC" id="2.4.2.18" evidence="9"/>
<comment type="function">
    <text evidence="9">Catalyzes the transfer of the phosphoribosyl group of 5-phosphorylribose-1-pyrophosphate (PRPP) to anthranilate to yield N-(5'-phosphoribosyl)-anthranilate (PRA).</text>
</comment>
<dbReference type="Gene3D" id="3.40.1030.10">
    <property type="entry name" value="Nucleoside phosphorylase/phosphoribosyltransferase catalytic domain"/>
    <property type="match status" value="1"/>
</dbReference>
<dbReference type="RefSeq" id="WP_133957471.1">
    <property type="nucleotide sequence ID" value="NZ_SORI01000007.1"/>
</dbReference>
<comment type="similarity">
    <text evidence="9">Belongs to the anthranilate phosphoribosyltransferase family.</text>
</comment>
<dbReference type="GO" id="GO:0005829">
    <property type="term" value="C:cytosol"/>
    <property type="evidence" value="ECO:0007669"/>
    <property type="project" value="TreeGrafter"/>
</dbReference>
<evidence type="ECO:0000256" key="4">
    <source>
        <dbReference type="ARBA" id="ARBA00022679"/>
    </source>
</evidence>
<keyword evidence="5 9" id="KW-0822">Tryptophan biosynthesis</keyword>
<dbReference type="NCBIfam" id="TIGR01245">
    <property type="entry name" value="trpD"/>
    <property type="match status" value="1"/>
</dbReference>
<feature type="domain" description="Glycosyl transferase family 3 N-terminal" evidence="11">
    <location>
        <begin position="4"/>
        <end position="65"/>
    </location>
</feature>
<dbReference type="HAMAP" id="MF_00211">
    <property type="entry name" value="TrpD"/>
    <property type="match status" value="1"/>
</dbReference>
<dbReference type="SUPFAM" id="SSF52418">
    <property type="entry name" value="Nucleoside phosphorylase/phosphoribosyltransferase catalytic domain"/>
    <property type="match status" value="1"/>
</dbReference>
<dbReference type="GO" id="GO:0004048">
    <property type="term" value="F:anthranilate phosphoribosyltransferase activity"/>
    <property type="evidence" value="ECO:0007669"/>
    <property type="project" value="UniProtKB-UniRule"/>
</dbReference>
<comment type="catalytic activity">
    <reaction evidence="7 9">
        <text>N-(5-phospho-beta-D-ribosyl)anthranilate + diphosphate = 5-phospho-alpha-D-ribose 1-diphosphate + anthranilate</text>
        <dbReference type="Rhea" id="RHEA:11768"/>
        <dbReference type="ChEBI" id="CHEBI:16567"/>
        <dbReference type="ChEBI" id="CHEBI:18277"/>
        <dbReference type="ChEBI" id="CHEBI:33019"/>
        <dbReference type="ChEBI" id="CHEBI:58017"/>
        <dbReference type="EC" id="2.4.2.18"/>
    </reaction>
</comment>
<keyword evidence="6 9" id="KW-0057">Aromatic amino acid biosynthesis</keyword>
<sequence>MFAPYLSRVMEKHRLGNAEMEEAMEMVMEGTVPPVQVAAFLAALRARGETPAEIGGAARVLLRKARTVPVRPGLLVDNCGTGGDCAGSFNISTAAAFVAAGGGIPMAKHGNRSVSSKCGSADVAEALGAALPSSPERAAACLDGAGLVLLFAPHFHPVMGNVAEIRKSLGVRTLFNILGPLVNPAPLTHQVMGVFDAALLSLAAEVLRSLGRQGMVISGHGGFDELSLGGPNRVVFFSAEGIREESVSPADGGLPLRGNEDLAGGSAPENAALIEDVLAGKRGAPRDAVVFNAAAVFLAAGRAKSWKEGTALAAESIDSGRAASVLEKVRAFAEPVRRSA</sequence>
<evidence type="ECO:0000256" key="7">
    <source>
        <dbReference type="ARBA" id="ARBA00052328"/>
    </source>
</evidence>
<feature type="binding site" evidence="9">
    <location>
        <position position="225"/>
    </location>
    <ligand>
        <name>Mg(2+)</name>
        <dbReference type="ChEBI" id="CHEBI:18420"/>
        <label>2</label>
    </ligand>
</feature>
<evidence type="ECO:0000256" key="2">
    <source>
        <dbReference type="ARBA" id="ARBA00022605"/>
    </source>
</evidence>
<dbReference type="AlphaFoldDB" id="A0A4R8MA02"/>
<dbReference type="InterPro" id="IPR035902">
    <property type="entry name" value="Nuc_phospho_transferase"/>
</dbReference>
<keyword evidence="4 9" id="KW-0808">Transferase</keyword>
<dbReference type="OrthoDB" id="9806430at2"/>
<feature type="binding site" evidence="9">
    <location>
        <begin position="108"/>
        <end position="116"/>
    </location>
    <ligand>
        <name>5-phospho-alpha-D-ribose 1-diphosphate</name>
        <dbReference type="ChEBI" id="CHEBI:58017"/>
    </ligand>
</feature>
<comment type="caution">
    <text evidence="12">The sequence shown here is derived from an EMBL/GenBank/DDBJ whole genome shotgun (WGS) entry which is preliminary data.</text>
</comment>
<dbReference type="InterPro" id="IPR017459">
    <property type="entry name" value="Glycosyl_Trfase_fam3_N_dom"/>
</dbReference>
<feature type="binding site" evidence="9">
    <location>
        <position position="166"/>
    </location>
    <ligand>
        <name>anthranilate</name>
        <dbReference type="ChEBI" id="CHEBI:16567"/>
        <label>2</label>
    </ligand>
</feature>
<feature type="binding site" evidence="9">
    <location>
        <position position="80"/>
    </location>
    <ligand>
        <name>5-phospho-alpha-D-ribose 1-diphosphate</name>
        <dbReference type="ChEBI" id="CHEBI:58017"/>
    </ligand>
</feature>
<comment type="caution">
    <text evidence="9">Lacks conserved residue(s) required for the propagation of feature annotation.</text>
</comment>
<feature type="binding site" evidence="9">
    <location>
        <position position="120"/>
    </location>
    <ligand>
        <name>5-phospho-alpha-D-ribose 1-diphosphate</name>
        <dbReference type="ChEBI" id="CHEBI:58017"/>
    </ligand>
</feature>
<feature type="binding site" evidence="9">
    <location>
        <position position="111"/>
    </location>
    <ligand>
        <name>anthranilate</name>
        <dbReference type="ChEBI" id="CHEBI:16567"/>
        <label>1</label>
    </ligand>
</feature>
<dbReference type="GO" id="GO:0000162">
    <property type="term" value="P:L-tryptophan biosynthetic process"/>
    <property type="evidence" value="ECO:0007669"/>
    <property type="project" value="UniProtKB-UniRule"/>
</dbReference>
<feature type="binding site" evidence="9">
    <location>
        <position position="92"/>
    </location>
    <ligand>
        <name>Mg(2+)</name>
        <dbReference type="ChEBI" id="CHEBI:18420"/>
        <label>1</label>
    </ligand>
</feature>
<dbReference type="Gene3D" id="1.20.970.10">
    <property type="entry name" value="Transferase, Pyrimidine Nucleoside Phosphorylase, Chain C"/>
    <property type="match status" value="1"/>
</dbReference>
<gene>
    <name evidence="9" type="primary">trpD</name>
    <name evidence="12" type="ORF">C8D99_107114</name>
</gene>
<reference evidence="12 13" key="1">
    <citation type="submission" date="2019-03" db="EMBL/GenBank/DDBJ databases">
        <title>Genomic Encyclopedia of Type Strains, Phase IV (KMG-IV): sequencing the most valuable type-strain genomes for metagenomic binning, comparative biology and taxonomic classification.</title>
        <authorList>
            <person name="Goeker M."/>
        </authorList>
    </citation>
    <scope>NUCLEOTIDE SEQUENCE [LARGE SCALE GENOMIC DNA]</scope>
    <source>
        <strain evidence="12 13">DSM 25964</strain>
    </source>
</reference>
<dbReference type="EMBL" id="SORI01000007">
    <property type="protein sequence ID" value="TDY60907.1"/>
    <property type="molecule type" value="Genomic_DNA"/>
</dbReference>
<dbReference type="InterPro" id="IPR000312">
    <property type="entry name" value="Glycosyl_Trfase_fam3"/>
</dbReference>
<proteinExistence type="inferred from homology"/>
<dbReference type="Pfam" id="PF02885">
    <property type="entry name" value="Glycos_trans_3N"/>
    <property type="match status" value="1"/>
</dbReference>
<keyword evidence="13" id="KW-1185">Reference proteome</keyword>
<comment type="cofactor">
    <cofactor evidence="9">
        <name>Mg(2+)</name>
        <dbReference type="ChEBI" id="CHEBI:18420"/>
    </cofactor>
    <text evidence="9">Binds 2 magnesium ions per monomer.</text>
</comment>
<evidence type="ECO:0000256" key="1">
    <source>
        <dbReference type="ARBA" id="ARBA00004907"/>
    </source>
</evidence>
<evidence type="ECO:0000256" key="9">
    <source>
        <dbReference type="HAMAP-Rule" id="MF_00211"/>
    </source>
</evidence>
<dbReference type="Pfam" id="PF00591">
    <property type="entry name" value="Glycos_transf_3"/>
    <property type="match status" value="1"/>
</dbReference>
<dbReference type="InterPro" id="IPR005940">
    <property type="entry name" value="Anthranilate_Pribosyl_Tfrase"/>
</dbReference>
<feature type="domain" description="Glycosyl transferase family 3" evidence="10">
    <location>
        <begin position="75"/>
        <end position="322"/>
    </location>
</feature>
<dbReference type="FunFam" id="3.40.1030.10:FF:000002">
    <property type="entry name" value="Anthranilate phosphoribosyltransferase"/>
    <property type="match status" value="1"/>
</dbReference>
<comment type="pathway">
    <text evidence="1 9">Amino-acid biosynthesis; L-tryptophan biosynthesis; L-tryptophan from chorismate: step 2/5.</text>
</comment>
<evidence type="ECO:0000259" key="10">
    <source>
        <dbReference type="Pfam" id="PF00591"/>
    </source>
</evidence>
<feature type="binding site" evidence="9">
    <location>
        <begin position="90"/>
        <end position="93"/>
    </location>
    <ligand>
        <name>5-phospho-alpha-D-ribose 1-diphosphate</name>
        <dbReference type="ChEBI" id="CHEBI:58017"/>
    </ligand>
</feature>
<organism evidence="12 13">
    <name type="scientific">Aminivibrio pyruvatiphilus</name>
    <dbReference type="NCBI Taxonomy" id="1005740"/>
    <lineage>
        <taxon>Bacteria</taxon>
        <taxon>Thermotogati</taxon>
        <taxon>Synergistota</taxon>
        <taxon>Synergistia</taxon>
        <taxon>Synergistales</taxon>
        <taxon>Aminobacteriaceae</taxon>
        <taxon>Aminivibrio</taxon>
    </lineage>
</organism>
<keyword evidence="9" id="KW-0460">Magnesium</keyword>
<accession>A0A4R8MA02</accession>
<dbReference type="PANTHER" id="PTHR43285">
    <property type="entry name" value="ANTHRANILATE PHOSPHORIBOSYLTRANSFERASE"/>
    <property type="match status" value="1"/>
</dbReference>